<dbReference type="InterPro" id="IPR026082">
    <property type="entry name" value="ABCA"/>
</dbReference>
<reference evidence="6" key="1">
    <citation type="submission" date="2017-08" db="EMBL/GenBank/DDBJ databases">
        <authorList>
            <person name="Polle J.E."/>
            <person name="Barry K."/>
            <person name="Cushman J."/>
            <person name="Schmutz J."/>
            <person name="Tran D."/>
            <person name="Hathwaick L.T."/>
            <person name="Yim W.C."/>
            <person name="Jenkins J."/>
            <person name="Mckie-Krisberg Z.M."/>
            <person name="Prochnik S."/>
            <person name="Lindquist E."/>
            <person name="Dockter R.B."/>
            <person name="Adam C."/>
            <person name="Molina H."/>
            <person name="Bunkerborg J."/>
            <person name="Jin E."/>
            <person name="Buchheim M."/>
            <person name="Magnuson J."/>
        </authorList>
    </citation>
    <scope>NUCLEOTIDE SEQUENCE</scope>
    <source>
        <strain evidence="6">CCAP 19/18</strain>
    </source>
</reference>
<proteinExistence type="inferred from homology"/>
<accession>A0ABQ7GFK8</accession>
<dbReference type="Pfam" id="PF00005">
    <property type="entry name" value="ABC_tran"/>
    <property type="match status" value="1"/>
</dbReference>
<evidence type="ECO:0000256" key="1">
    <source>
        <dbReference type="ARBA" id="ARBA00008526"/>
    </source>
</evidence>
<dbReference type="PANTHER" id="PTHR19229:SF36">
    <property type="entry name" value="ATP-BINDING CASSETTE SUB-FAMILY A MEMBER 2"/>
    <property type="match status" value="1"/>
</dbReference>
<evidence type="ECO:0000313" key="6">
    <source>
        <dbReference type="EMBL" id="KAF5833386.1"/>
    </source>
</evidence>
<dbReference type="SUPFAM" id="SSF52540">
    <property type="entry name" value="P-loop containing nucleoside triphosphate hydrolases"/>
    <property type="match status" value="1"/>
</dbReference>
<keyword evidence="2" id="KW-0813">Transport</keyword>
<feature type="domain" description="ABC transporter" evidence="5">
    <location>
        <begin position="93"/>
        <end position="126"/>
    </location>
</feature>
<dbReference type="InterPro" id="IPR027417">
    <property type="entry name" value="P-loop_NTPase"/>
</dbReference>
<dbReference type="Proteomes" id="UP000815325">
    <property type="component" value="Unassembled WGS sequence"/>
</dbReference>
<protein>
    <recommendedName>
        <fullName evidence="5">ABC transporter domain-containing protein</fullName>
    </recommendedName>
</protein>
<evidence type="ECO:0000256" key="2">
    <source>
        <dbReference type="ARBA" id="ARBA00022448"/>
    </source>
</evidence>
<comment type="similarity">
    <text evidence="1">Belongs to the ABC transporter superfamily. ABCA family. CPR flippase (TC 3.A.1.211) subfamily.</text>
</comment>
<dbReference type="Gene3D" id="3.40.50.300">
    <property type="entry name" value="P-loop containing nucleotide triphosphate hydrolases"/>
    <property type="match status" value="1"/>
</dbReference>
<keyword evidence="3" id="KW-0677">Repeat</keyword>
<keyword evidence="7" id="KW-1185">Reference proteome</keyword>
<evidence type="ECO:0000256" key="4">
    <source>
        <dbReference type="SAM" id="MobiDB-lite"/>
    </source>
</evidence>
<organism evidence="6 7">
    <name type="scientific">Dunaliella salina</name>
    <name type="common">Green alga</name>
    <name type="synonym">Protococcus salinus</name>
    <dbReference type="NCBI Taxonomy" id="3046"/>
    <lineage>
        <taxon>Eukaryota</taxon>
        <taxon>Viridiplantae</taxon>
        <taxon>Chlorophyta</taxon>
        <taxon>core chlorophytes</taxon>
        <taxon>Chlorophyceae</taxon>
        <taxon>CS clade</taxon>
        <taxon>Chlamydomonadales</taxon>
        <taxon>Dunaliellaceae</taxon>
        <taxon>Dunaliella</taxon>
    </lineage>
</organism>
<evidence type="ECO:0000313" key="7">
    <source>
        <dbReference type="Proteomes" id="UP000815325"/>
    </source>
</evidence>
<dbReference type="EMBL" id="MU069814">
    <property type="protein sequence ID" value="KAF5833386.1"/>
    <property type="molecule type" value="Genomic_DNA"/>
</dbReference>
<gene>
    <name evidence="6" type="ORF">DUNSADRAFT_10318</name>
</gene>
<evidence type="ECO:0000259" key="5">
    <source>
        <dbReference type="Pfam" id="PF00005"/>
    </source>
</evidence>
<feature type="region of interest" description="Disordered" evidence="4">
    <location>
        <begin position="1"/>
        <end position="101"/>
    </location>
</feature>
<feature type="compositionally biased region" description="Gly residues" evidence="4">
    <location>
        <begin position="65"/>
        <end position="79"/>
    </location>
</feature>
<evidence type="ECO:0000256" key="3">
    <source>
        <dbReference type="ARBA" id="ARBA00022737"/>
    </source>
</evidence>
<dbReference type="PANTHER" id="PTHR19229">
    <property type="entry name" value="ATP-BINDING CASSETTE TRANSPORTER SUBFAMILY A ABCA"/>
    <property type="match status" value="1"/>
</dbReference>
<sequence length="186" mass="18352">MQGAAAAVHRGGSLLGRLRGRTPAEGHAGSLSRVGHDSGSEDEEGGVGGGAVSDGGAYSNRAEAGTGGGGSSGARGGGGKGRKKGTAGLTSADTACGSYSGGSRRKLALAVALVGEPRVALLDEPSTGLDPGARRAMWSTLQGPHVLKAGEEKKFNAVKGICVEEGACSPPCEVHVRLKHVGGEIE</sequence>
<dbReference type="InterPro" id="IPR003439">
    <property type="entry name" value="ABC_transporter-like_ATP-bd"/>
</dbReference>
<name>A0ABQ7GFK8_DUNSA</name>
<comment type="caution">
    <text evidence="6">The sequence shown here is derived from an EMBL/GenBank/DDBJ whole genome shotgun (WGS) entry which is preliminary data.</text>
</comment>